<protein>
    <recommendedName>
        <fullName evidence="2">Outer membrane protein beta-barrel domain-containing protein</fullName>
    </recommendedName>
</protein>
<evidence type="ECO:0008006" key="2">
    <source>
        <dbReference type="Google" id="ProtNLM"/>
    </source>
</evidence>
<proteinExistence type="predicted"/>
<gene>
    <name evidence="1" type="ORF">SDC9_40816</name>
</gene>
<reference evidence="1" key="1">
    <citation type="submission" date="2019-08" db="EMBL/GenBank/DDBJ databases">
        <authorList>
            <person name="Kucharzyk K."/>
            <person name="Murdoch R.W."/>
            <person name="Higgins S."/>
            <person name="Loffler F."/>
        </authorList>
    </citation>
    <scope>NUCLEOTIDE SEQUENCE</scope>
</reference>
<sequence length="101" mass="11773">MNTIDIIKYKLFVMIVLLLSFTIQAQETDLKKSSWSLQTGFMGLYLNNEIRFSEKLALRNEMGIEMTSRTLLCNKDIPFVITTEPRFYFSGLNAGKSWFYP</sequence>
<organism evidence="1">
    <name type="scientific">bioreactor metagenome</name>
    <dbReference type="NCBI Taxonomy" id="1076179"/>
    <lineage>
        <taxon>unclassified sequences</taxon>
        <taxon>metagenomes</taxon>
        <taxon>ecological metagenomes</taxon>
    </lineage>
</organism>
<accession>A0A644VTD4</accession>
<evidence type="ECO:0000313" key="1">
    <source>
        <dbReference type="EMBL" id="MPL94661.1"/>
    </source>
</evidence>
<name>A0A644VTD4_9ZZZZ</name>
<comment type="caution">
    <text evidence="1">The sequence shown here is derived from an EMBL/GenBank/DDBJ whole genome shotgun (WGS) entry which is preliminary data.</text>
</comment>
<dbReference type="AlphaFoldDB" id="A0A644VTD4"/>
<dbReference type="EMBL" id="VSSQ01000437">
    <property type="protein sequence ID" value="MPL94661.1"/>
    <property type="molecule type" value="Genomic_DNA"/>
</dbReference>